<evidence type="ECO:0000256" key="1">
    <source>
        <dbReference type="SAM" id="Phobius"/>
    </source>
</evidence>
<evidence type="ECO:0008006" key="4">
    <source>
        <dbReference type="Google" id="ProtNLM"/>
    </source>
</evidence>
<keyword evidence="1" id="KW-0812">Transmembrane</keyword>
<name>A0A2T6KH07_9RHOB</name>
<evidence type="ECO:0000313" key="2">
    <source>
        <dbReference type="EMBL" id="PUB14803.1"/>
    </source>
</evidence>
<accession>A0A2T6KH07</accession>
<keyword evidence="1" id="KW-1133">Transmembrane helix</keyword>
<feature type="transmembrane region" description="Helical" evidence="1">
    <location>
        <begin position="62"/>
        <end position="79"/>
    </location>
</feature>
<keyword evidence="1" id="KW-0472">Membrane</keyword>
<protein>
    <recommendedName>
        <fullName evidence="4">Membrane transporter protein</fullName>
    </recommendedName>
</protein>
<dbReference type="Proteomes" id="UP000244523">
    <property type="component" value="Unassembled WGS sequence"/>
</dbReference>
<organism evidence="2 3">
    <name type="scientific">Yoonia sediminilitoris</name>
    <dbReference type="NCBI Taxonomy" id="1286148"/>
    <lineage>
        <taxon>Bacteria</taxon>
        <taxon>Pseudomonadati</taxon>
        <taxon>Pseudomonadota</taxon>
        <taxon>Alphaproteobacteria</taxon>
        <taxon>Rhodobacterales</taxon>
        <taxon>Paracoccaceae</taxon>
        <taxon>Yoonia</taxon>
    </lineage>
</organism>
<evidence type="ECO:0000313" key="3">
    <source>
        <dbReference type="Proteomes" id="UP000244523"/>
    </source>
</evidence>
<dbReference type="RefSeq" id="WP_309498861.1">
    <property type="nucleotide sequence ID" value="NZ_QBUD01000005.1"/>
</dbReference>
<comment type="caution">
    <text evidence="2">The sequence shown here is derived from an EMBL/GenBank/DDBJ whole genome shotgun (WGS) entry which is preliminary data.</text>
</comment>
<gene>
    <name evidence="2" type="ORF">C8N45_10524</name>
</gene>
<proteinExistence type="predicted"/>
<dbReference type="EMBL" id="QBUD01000005">
    <property type="protein sequence ID" value="PUB14803.1"/>
    <property type="molecule type" value="Genomic_DNA"/>
</dbReference>
<keyword evidence="3" id="KW-1185">Reference proteome</keyword>
<feature type="transmembrane region" description="Helical" evidence="1">
    <location>
        <begin position="30"/>
        <end position="50"/>
    </location>
</feature>
<sequence>MRVQGAIYGLGTVALFGAHSHSGVMRAETWLLSAGMVVPASAGMAVGFRVQDRINQQVFRQVTLIVLLIAGLNLLRRGMMG</sequence>
<dbReference type="AlphaFoldDB" id="A0A2T6KH07"/>
<reference evidence="2 3" key="1">
    <citation type="submission" date="2018-04" db="EMBL/GenBank/DDBJ databases">
        <title>Genomic Encyclopedia of Archaeal and Bacterial Type Strains, Phase II (KMG-II): from individual species to whole genera.</title>
        <authorList>
            <person name="Goeker M."/>
        </authorList>
    </citation>
    <scope>NUCLEOTIDE SEQUENCE [LARGE SCALE GENOMIC DNA]</scope>
    <source>
        <strain evidence="2 3">DSM 29955</strain>
    </source>
</reference>